<name>A0A562TU61_9SPHI</name>
<evidence type="ECO:0000256" key="1">
    <source>
        <dbReference type="ARBA" id="ARBA00000971"/>
    </source>
</evidence>
<sequence length="161" mass="16516">MKKYFLLLSLIIIAISSCTKSDSTAVSAAQQAAIDNSLIQSYIKANNITATEDASGVYYSIITAGTGANPTVSSTVTVSYTGKLLNGTVFDSSPALTAPLSGLILGWQYGLPYINTGGTILLLIPSALGYGTTSPSASIPANSVLVFTITLTSFTTSSTGK</sequence>
<dbReference type="Pfam" id="PF00254">
    <property type="entry name" value="FKBP_C"/>
    <property type="match status" value="1"/>
</dbReference>
<dbReference type="PROSITE" id="PS50059">
    <property type="entry name" value="FKBP_PPIASE"/>
    <property type="match status" value="1"/>
</dbReference>
<dbReference type="PROSITE" id="PS51257">
    <property type="entry name" value="PROKAR_LIPOPROTEIN"/>
    <property type="match status" value="1"/>
</dbReference>
<evidence type="ECO:0000256" key="4">
    <source>
        <dbReference type="ARBA" id="ARBA00023235"/>
    </source>
</evidence>
<dbReference type="PANTHER" id="PTHR43811">
    <property type="entry name" value="FKBP-TYPE PEPTIDYL-PROLYL CIS-TRANS ISOMERASE FKPA"/>
    <property type="match status" value="1"/>
</dbReference>
<evidence type="ECO:0000256" key="5">
    <source>
        <dbReference type="PROSITE-ProRule" id="PRU00277"/>
    </source>
</evidence>
<dbReference type="RefSeq" id="WP_144914710.1">
    <property type="nucleotide sequence ID" value="NZ_VLLI01000011.1"/>
</dbReference>
<keyword evidence="3 5" id="KW-0697">Rotamase</keyword>
<protein>
    <recommendedName>
        <fullName evidence="6">Peptidyl-prolyl cis-trans isomerase</fullName>
        <ecNumber evidence="6">5.2.1.8</ecNumber>
    </recommendedName>
</protein>
<feature type="domain" description="PPIase FKBP-type" evidence="8">
    <location>
        <begin position="73"/>
        <end position="155"/>
    </location>
</feature>
<dbReference type="EMBL" id="VLLI01000011">
    <property type="protein sequence ID" value="TWI97151.1"/>
    <property type="molecule type" value="Genomic_DNA"/>
</dbReference>
<accession>A0A562TU61</accession>
<dbReference type="Gene3D" id="3.10.50.40">
    <property type="match status" value="1"/>
</dbReference>
<keyword evidence="4 5" id="KW-0413">Isomerase</keyword>
<evidence type="ECO:0000256" key="3">
    <source>
        <dbReference type="ARBA" id="ARBA00023110"/>
    </source>
</evidence>
<organism evidence="9 10">
    <name type="scientific">Mucilaginibacter frigoritolerans</name>
    <dbReference type="NCBI Taxonomy" id="652788"/>
    <lineage>
        <taxon>Bacteria</taxon>
        <taxon>Pseudomonadati</taxon>
        <taxon>Bacteroidota</taxon>
        <taxon>Sphingobacteriia</taxon>
        <taxon>Sphingobacteriales</taxon>
        <taxon>Sphingobacteriaceae</taxon>
        <taxon>Mucilaginibacter</taxon>
    </lineage>
</organism>
<evidence type="ECO:0000256" key="2">
    <source>
        <dbReference type="ARBA" id="ARBA00006577"/>
    </source>
</evidence>
<keyword evidence="10" id="KW-1185">Reference proteome</keyword>
<evidence type="ECO:0000256" key="6">
    <source>
        <dbReference type="RuleBase" id="RU003915"/>
    </source>
</evidence>
<gene>
    <name evidence="9" type="ORF">JN11_03611</name>
</gene>
<reference evidence="9 10" key="1">
    <citation type="submission" date="2019-07" db="EMBL/GenBank/DDBJ databases">
        <title>Genomic Encyclopedia of Archaeal and Bacterial Type Strains, Phase II (KMG-II): from individual species to whole genera.</title>
        <authorList>
            <person name="Goeker M."/>
        </authorList>
    </citation>
    <scope>NUCLEOTIDE SEQUENCE [LARGE SCALE GENOMIC DNA]</scope>
    <source>
        <strain evidence="9 10">ATCC BAA-1854</strain>
    </source>
</reference>
<dbReference type="OrthoDB" id="669809at2"/>
<dbReference type="AlphaFoldDB" id="A0A562TU61"/>
<dbReference type="EC" id="5.2.1.8" evidence="6"/>
<dbReference type="Proteomes" id="UP000317010">
    <property type="component" value="Unassembled WGS sequence"/>
</dbReference>
<keyword evidence="7" id="KW-0732">Signal</keyword>
<comment type="catalytic activity">
    <reaction evidence="1 5 6">
        <text>[protein]-peptidylproline (omega=180) = [protein]-peptidylproline (omega=0)</text>
        <dbReference type="Rhea" id="RHEA:16237"/>
        <dbReference type="Rhea" id="RHEA-COMP:10747"/>
        <dbReference type="Rhea" id="RHEA-COMP:10748"/>
        <dbReference type="ChEBI" id="CHEBI:83833"/>
        <dbReference type="ChEBI" id="CHEBI:83834"/>
        <dbReference type="EC" id="5.2.1.8"/>
    </reaction>
</comment>
<dbReference type="SUPFAM" id="SSF54534">
    <property type="entry name" value="FKBP-like"/>
    <property type="match status" value="1"/>
</dbReference>
<dbReference type="InterPro" id="IPR001179">
    <property type="entry name" value="PPIase_FKBP_dom"/>
</dbReference>
<feature type="signal peptide" evidence="7">
    <location>
        <begin position="1"/>
        <end position="21"/>
    </location>
</feature>
<comment type="caution">
    <text evidence="9">The sequence shown here is derived from an EMBL/GenBank/DDBJ whole genome shotgun (WGS) entry which is preliminary data.</text>
</comment>
<evidence type="ECO:0000259" key="8">
    <source>
        <dbReference type="PROSITE" id="PS50059"/>
    </source>
</evidence>
<evidence type="ECO:0000313" key="10">
    <source>
        <dbReference type="Proteomes" id="UP000317010"/>
    </source>
</evidence>
<dbReference type="GO" id="GO:0003755">
    <property type="term" value="F:peptidyl-prolyl cis-trans isomerase activity"/>
    <property type="evidence" value="ECO:0007669"/>
    <property type="project" value="UniProtKB-UniRule"/>
</dbReference>
<proteinExistence type="inferred from homology"/>
<feature type="chain" id="PRO_5022177167" description="Peptidyl-prolyl cis-trans isomerase" evidence="7">
    <location>
        <begin position="22"/>
        <end position="161"/>
    </location>
</feature>
<comment type="similarity">
    <text evidence="2 6">Belongs to the FKBP-type PPIase family.</text>
</comment>
<evidence type="ECO:0000313" key="9">
    <source>
        <dbReference type="EMBL" id="TWI97151.1"/>
    </source>
</evidence>
<dbReference type="InterPro" id="IPR046357">
    <property type="entry name" value="PPIase_dom_sf"/>
</dbReference>
<dbReference type="PANTHER" id="PTHR43811:SF19">
    <property type="entry name" value="39 KDA FK506-BINDING NUCLEAR PROTEIN"/>
    <property type="match status" value="1"/>
</dbReference>
<evidence type="ECO:0000256" key="7">
    <source>
        <dbReference type="SAM" id="SignalP"/>
    </source>
</evidence>